<feature type="transmembrane region" description="Helical" evidence="1">
    <location>
        <begin position="45"/>
        <end position="65"/>
    </location>
</feature>
<keyword evidence="1" id="KW-0812">Transmembrane</keyword>
<evidence type="ECO:0000256" key="1">
    <source>
        <dbReference type="SAM" id="Phobius"/>
    </source>
</evidence>
<dbReference type="AlphaFoldDB" id="A0A2T0LMH1"/>
<name>A0A2T0LMH1_9PSEU</name>
<protein>
    <submittedName>
        <fullName evidence="2">Uncharacterized protein</fullName>
    </submittedName>
</protein>
<proteinExistence type="predicted"/>
<accession>A0A2T0LMH1</accession>
<keyword evidence="1" id="KW-0472">Membrane</keyword>
<feature type="transmembrane region" description="Helical" evidence="1">
    <location>
        <begin position="230"/>
        <end position="251"/>
    </location>
</feature>
<keyword evidence="3" id="KW-1185">Reference proteome</keyword>
<organism evidence="2 3">
    <name type="scientific">Prauserella shujinwangii</name>
    <dbReference type="NCBI Taxonomy" id="1453103"/>
    <lineage>
        <taxon>Bacteria</taxon>
        <taxon>Bacillati</taxon>
        <taxon>Actinomycetota</taxon>
        <taxon>Actinomycetes</taxon>
        <taxon>Pseudonocardiales</taxon>
        <taxon>Pseudonocardiaceae</taxon>
        <taxon>Prauserella</taxon>
    </lineage>
</organism>
<feature type="transmembrane region" description="Helical" evidence="1">
    <location>
        <begin position="77"/>
        <end position="98"/>
    </location>
</feature>
<dbReference type="RefSeq" id="WP_106181587.1">
    <property type="nucleotide sequence ID" value="NZ_PVNH01000012.1"/>
</dbReference>
<sequence>MNVPVDDAGLRRARRWLVRHGAPGQEPDRLLAARMTVRERMRHQLILHALMLAFLVIGFAVLREFVRFSVAVDGVELMGPLLLAGAYLLAAASAWWLAHRKRRAEQRIAATLPRRTAHSAVRLPREVLGAPFLAAVAVTYAGGVALGAGMLLFGGHLVDRVLGLILTAGTLVFGVLTALVAGEEVRRPALADGDAALAVDDLLRTQDSHQGVPYSLPVALVMSMMTVSPVFTGLLLGYVAVALLLWGATYLTDHRRPLPRTAAEPTR</sequence>
<dbReference type="Proteomes" id="UP000238362">
    <property type="component" value="Unassembled WGS sequence"/>
</dbReference>
<feature type="transmembrane region" description="Helical" evidence="1">
    <location>
        <begin position="161"/>
        <end position="181"/>
    </location>
</feature>
<gene>
    <name evidence="2" type="ORF">B0I33_112156</name>
</gene>
<comment type="caution">
    <text evidence="2">The sequence shown here is derived from an EMBL/GenBank/DDBJ whole genome shotgun (WGS) entry which is preliminary data.</text>
</comment>
<dbReference type="EMBL" id="PVNH01000012">
    <property type="protein sequence ID" value="PRX44278.1"/>
    <property type="molecule type" value="Genomic_DNA"/>
</dbReference>
<evidence type="ECO:0000313" key="3">
    <source>
        <dbReference type="Proteomes" id="UP000238362"/>
    </source>
</evidence>
<evidence type="ECO:0000313" key="2">
    <source>
        <dbReference type="EMBL" id="PRX44278.1"/>
    </source>
</evidence>
<feature type="transmembrane region" description="Helical" evidence="1">
    <location>
        <begin position="132"/>
        <end position="155"/>
    </location>
</feature>
<reference evidence="2 3" key="1">
    <citation type="submission" date="2018-03" db="EMBL/GenBank/DDBJ databases">
        <title>Genomic Encyclopedia of Type Strains, Phase III (KMG-III): the genomes of soil and plant-associated and newly described type strains.</title>
        <authorList>
            <person name="Whitman W."/>
        </authorList>
    </citation>
    <scope>NUCLEOTIDE SEQUENCE [LARGE SCALE GENOMIC DNA]</scope>
    <source>
        <strain evidence="2 3">CGMCC 4.7125</strain>
    </source>
</reference>
<keyword evidence="1" id="KW-1133">Transmembrane helix</keyword>